<evidence type="ECO:0000259" key="14">
    <source>
        <dbReference type="PROSITE" id="PS50245"/>
    </source>
</evidence>
<evidence type="ECO:0000256" key="12">
    <source>
        <dbReference type="SAM" id="MobiDB-lite"/>
    </source>
</evidence>
<evidence type="ECO:0000256" key="3">
    <source>
        <dbReference type="ARBA" id="ARBA00022553"/>
    </source>
</evidence>
<evidence type="ECO:0000256" key="10">
    <source>
        <dbReference type="PROSITE-ProRule" id="PRU00283"/>
    </source>
</evidence>
<dbReference type="InterPro" id="IPR008984">
    <property type="entry name" value="SMAD_FHA_dom_sf"/>
</dbReference>
<dbReference type="GO" id="GO:0003777">
    <property type="term" value="F:microtubule motor activity"/>
    <property type="evidence" value="ECO:0007669"/>
    <property type="project" value="InterPro"/>
</dbReference>
<dbReference type="PROSITE" id="PS00411">
    <property type="entry name" value="KINESIN_MOTOR_1"/>
    <property type="match status" value="1"/>
</dbReference>
<reference evidence="15" key="2">
    <citation type="submission" date="2021-08" db="EMBL/GenBank/DDBJ databases">
        <authorList>
            <person name="Eriksson T."/>
        </authorList>
    </citation>
    <scope>NUCLEOTIDE SEQUENCE</scope>
    <source>
        <strain evidence="15">Stoneville</strain>
        <tissue evidence="15">Whole head</tissue>
    </source>
</reference>
<evidence type="ECO:0000313" key="16">
    <source>
        <dbReference type="Proteomes" id="UP000719412"/>
    </source>
</evidence>
<dbReference type="SUPFAM" id="SSF52540">
    <property type="entry name" value="P-loop containing nucleoside triphosphate hydrolases"/>
    <property type="match status" value="1"/>
</dbReference>
<dbReference type="GO" id="GO:0007018">
    <property type="term" value="P:microtubule-based movement"/>
    <property type="evidence" value="ECO:0007669"/>
    <property type="project" value="InterPro"/>
</dbReference>
<feature type="coiled-coil region" evidence="11">
    <location>
        <begin position="1099"/>
        <end position="1126"/>
    </location>
</feature>
<dbReference type="InterPro" id="IPR000938">
    <property type="entry name" value="CAP-Gly_domain"/>
</dbReference>
<organism evidence="15 16">
    <name type="scientific">Tenebrio molitor</name>
    <name type="common">Yellow mealworm beetle</name>
    <dbReference type="NCBI Taxonomy" id="7067"/>
    <lineage>
        <taxon>Eukaryota</taxon>
        <taxon>Metazoa</taxon>
        <taxon>Ecdysozoa</taxon>
        <taxon>Arthropoda</taxon>
        <taxon>Hexapoda</taxon>
        <taxon>Insecta</taxon>
        <taxon>Pterygota</taxon>
        <taxon>Neoptera</taxon>
        <taxon>Endopterygota</taxon>
        <taxon>Coleoptera</taxon>
        <taxon>Polyphaga</taxon>
        <taxon>Cucujiformia</taxon>
        <taxon>Tenebrionidae</taxon>
        <taxon>Tenebrio</taxon>
    </lineage>
</organism>
<dbReference type="SMART" id="SM00240">
    <property type="entry name" value="FHA"/>
    <property type="match status" value="1"/>
</dbReference>
<evidence type="ECO:0000256" key="2">
    <source>
        <dbReference type="ARBA" id="ARBA00022490"/>
    </source>
</evidence>
<dbReference type="SUPFAM" id="SSF74924">
    <property type="entry name" value="Cap-Gly domain"/>
    <property type="match status" value="1"/>
</dbReference>
<dbReference type="Gene3D" id="2.30.30.190">
    <property type="entry name" value="CAP Gly-rich-like domain"/>
    <property type="match status" value="1"/>
</dbReference>
<dbReference type="GO" id="GO:0005524">
    <property type="term" value="F:ATP binding"/>
    <property type="evidence" value="ECO:0007669"/>
    <property type="project" value="UniProtKB-UniRule"/>
</dbReference>
<dbReference type="Pfam" id="PF05699">
    <property type="entry name" value="Dimer_Tnp_hAT"/>
    <property type="match status" value="1"/>
</dbReference>
<gene>
    <name evidence="15" type="ORF">GEV33_002221</name>
</gene>
<dbReference type="InterPro" id="IPR019821">
    <property type="entry name" value="Kinesin_motor_CS"/>
</dbReference>
<keyword evidence="4" id="KW-0493">Microtubule</keyword>
<evidence type="ECO:0000256" key="9">
    <source>
        <dbReference type="ARBA" id="ARBA00023212"/>
    </source>
</evidence>
<evidence type="ECO:0008006" key="17">
    <source>
        <dbReference type="Google" id="ProtNLM"/>
    </source>
</evidence>
<dbReference type="FunFam" id="3.40.850.10:FF:000010">
    <property type="entry name" value="Kinesin family member 13A"/>
    <property type="match status" value="1"/>
</dbReference>
<accession>A0A8J6HW02</accession>
<dbReference type="InterPro" id="IPR012337">
    <property type="entry name" value="RNaseH-like_sf"/>
</dbReference>
<feature type="region of interest" description="Disordered" evidence="12">
    <location>
        <begin position="1481"/>
        <end position="1662"/>
    </location>
</feature>
<dbReference type="Pfam" id="PF16183">
    <property type="entry name" value="Kinesin_assoc"/>
    <property type="match status" value="1"/>
</dbReference>
<keyword evidence="5 10" id="KW-0547">Nucleotide-binding</keyword>
<comment type="similarity">
    <text evidence="10">Belongs to the TRAFAC class myosin-kinesin ATPase superfamily. Kinesin family.</text>
</comment>
<feature type="region of interest" description="Disordered" evidence="12">
    <location>
        <begin position="1404"/>
        <end position="1437"/>
    </location>
</feature>
<dbReference type="GO" id="GO:0005874">
    <property type="term" value="C:microtubule"/>
    <property type="evidence" value="ECO:0007669"/>
    <property type="project" value="UniProtKB-KW"/>
</dbReference>
<dbReference type="Pfam" id="PF12473">
    <property type="entry name" value="DUF3694"/>
    <property type="match status" value="2"/>
</dbReference>
<dbReference type="SUPFAM" id="SSF53098">
    <property type="entry name" value="Ribonuclease H-like"/>
    <property type="match status" value="1"/>
</dbReference>
<dbReference type="Pfam" id="PF00225">
    <property type="entry name" value="Kinesin"/>
    <property type="match status" value="1"/>
</dbReference>
<dbReference type="PANTHER" id="PTHR47117">
    <property type="entry name" value="STAR-RELATED LIPID TRANSFER PROTEIN 9"/>
    <property type="match status" value="1"/>
</dbReference>
<dbReference type="InterPro" id="IPR025398">
    <property type="entry name" value="DUF4371"/>
</dbReference>
<dbReference type="FunFam" id="2.30.30.190:FF:000014">
    <property type="entry name" value="Uncharacterized protein, isoform E"/>
    <property type="match status" value="1"/>
</dbReference>
<keyword evidence="2" id="KW-0963">Cytoplasm</keyword>
<keyword evidence="9" id="KW-0206">Cytoskeleton</keyword>
<dbReference type="InterPro" id="IPR000253">
    <property type="entry name" value="FHA_dom"/>
</dbReference>
<dbReference type="Proteomes" id="UP000719412">
    <property type="component" value="Unassembled WGS sequence"/>
</dbReference>
<keyword evidence="3" id="KW-0597">Phosphoprotein</keyword>
<keyword evidence="8 10" id="KW-0505">Motor protein</keyword>
<dbReference type="Gene3D" id="3.40.850.10">
    <property type="entry name" value="Kinesin motor domain"/>
    <property type="match status" value="1"/>
</dbReference>
<dbReference type="SMART" id="SM01052">
    <property type="entry name" value="CAP_GLY"/>
    <property type="match status" value="1"/>
</dbReference>
<keyword evidence="7 11" id="KW-0175">Coiled coil</keyword>
<name>A0A8J6HW02_TENMO</name>
<dbReference type="PRINTS" id="PR00380">
    <property type="entry name" value="KINESINHEAVY"/>
</dbReference>
<protein>
    <recommendedName>
        <fullName evidence="17">Kinesin-like protein KIF13A</fullName>
    </recommendedName>
</protein>
<feature type="domain" description="Kinesin motor" evidence="13">
    <location>
        <begin position="44"/>
        <end position="397"/>
    </location>
</feature>
<feature type="compositionally biased region" description="Polar residues" evidence="12">
    <location>
        <begin position="1647"/>
        <end position="1662"/>
    </location>
</feature>
<feature type="compositionally biased region" description="Polar residues" evidence="12">
    <location>
        <begin position="1523"/>
        <end position="1537"/>
    </location>
</feature>
<evidence type="ECO:0000259" key="13">
    <source>
        <dbReference type="PROSITE" id="PS50067"/>
    </source>
</evidence>
<feature type="compositionally biased region" description="Basic and acidic residues" evidence="12">
    <location>
        <begin position="1610"/>
        <end position="1621"/>
    </location>
</feature>
<dbReference type="InterPro" id="IPR022164">
    <property type="entry name" value="Kinesin-like"/>
</dbReference>
<evidence type="ECO:0000313" key="15">
    <source>
        <dbReference type="EMBL" id="KAH0820563.1"/>
    </source>
</evidence>
<sequence length="2497" mass="280091">MCGKNPRKSNIKEDLVFGFYRVNVDHCIQADGDNSICDNTFHFPVTSFATLHIFDDKSDLMEEYLCSFVHTSTQTNCIFIVGVSQPEKIESLCKKQPKSFAFDHCFCSVDPLAEGFASQEVVFDSLGRDILDNAFQGYNACIFAYGQTGSGKSYSMMGTQDNKGIIPRLCDSLFGLIAKQQSSELTYKVEVSYMEIYNEKVHDLLDPQTNKQSLKVREHNVLGPYVDGLSQLAVTSFQDIDNLMAEGNKSRTVAATNMNSESSRSHAVFTVILTQTLVDTQSGVTGEKVSRMSLVDLAGSERAVKTGAVGDRLKEGSNINKSLTTLGLVISKLADQSSGNKNKDKFVPYRDSVLTWILKDNLGGNSKTVMVATISPAADNYEETLSTLRYADRAKRIVNHAVVNEDPNARIIRELRQEVEALKEMLKHATGSPVGDIQRVDIHQKLSESEKLYKEVSQTWEEKLMKTERIQNERQQALEKMGISIQASGIKVEKNKYYLVNLNADPSLNELLVYYLKERTIVGARSCGSGVEPDIQLSGLGIQPEHCIITIEDGELFLEPVANARSYINGSQVTQRTQLRHGDRIVWGNHHFFRVNCPRSVSATSEPQTPAQNIDYNFARDELMLNELINDPIQAAISRLEKQHKEDKQVALEKQRMEYERQFQQLRNIMSPSTPYPPYSYDPLRASFGKTTPCTPTTQMRVEKWAQERDEMFQRSIGQLKAGIYHANSLVQEANCLAEHMGRQTKFSVTLQIPPDNLSPNRRKGAFVSEPAILVKRGTQSQDSPVKGPDPFFESQENHNLIGVANIFLECLFHDIKLDYHTPIISQQGEVAGRLQVELSRVAGTFPQDRICEAASDNSSESSHEDEEHGSSNVTCRVHIKQASGLPLTLSHYVFCQYNFWNYPDPIVVPTKTDAPSLTLPVTKDSTIFKFDHVQDFGVPMTEEFLEHCGEGALSIEVWGNRSAGFSKHKPGWEVEQQLATARSLVDRWSELTRKIELWVEIQELNDQGEYAPVEVSIKNEVLTGGVYQLRQGQQRRIQVRVKPAQNSGTLPIICQEIVKIEVGGIMVRNRLQKHLDSYQEEDLSVLREKWGDALLRRHQYLEQQIKKLLEKINKSDQDIEREQSLMDQWVNLTEERNAVLIPTPGSGIPGAPAVWSPPAGMEPYVPVLFLDLNADDLTTHQSGDVIPTAGANSILPKEVGSTFYNLHILHRLEKDVCAVASWDSSIHDSAHLNKITEPTERVYMILRITVRLSHPAPMNLVLRKRLALNIYKRQSITDRIKRKIVRSDVITQCGVTYEVVSNVPKACEELEDRESLAQLVASGEESSFCDGETYIEKYTRGVSAVESILTLDRLRQSVAVKELLQARGQPLMRKTASVPNFSQFMRLDTSTESLQMSRSESVSELNSELHGVATPLRPRTSFGKDSEGTPTKPFGIVFPGITSPANTKLGLRMTTLHEEQPTLPRKHSLDILSDNTIEEQCEDGQDEKQTVTRNVKSRSNGRRTIPTSRTLDSLVELAPKSGTPSATSSGYGSQAVSSTNLSSDDSMSLRSISVDETPDLEGTPAVSNDLQPVTEVVDSSSENYPESNSGEDQIADGGSEDYVPNGVDNHSDNNQEKPACDNEESTVIKTNLSPGRVVRRKKTSKTQHSQRASFPQARPQLSESKVAHSLEQSLISTNLIHDDEGLDSSTDRLEGRSPIEDVLCPQSRTFYVPNRGRSTSPIEDVLRPQSRTFSMLTLLLSDDSENNFGSKPDLTKLSDVPVPEWVVLGESVLIRPYNSSGVVAYIGGTEFASGTWIGVELDAPKGKNDGSIQGVRYFSCRPKYGMFVRADKLILDRRGRAMRAYKADSLANNKCASGKVFSVVCSYLTISRVFALVVLYFVIEWAKMDIVQIFASFSELSVEEKLKIKENGRPLPDMKIQFQGNSRGKQYVRKFHREIYSRNRWICGCKIKNSFFCFPCILFGGDSKWTKSGVNDLVHLTDRIKTHDNSKQHILNEMHLALLGTTNIQAQLDSAFWLDMQRHNAHVTKNRHILSKIIDCIKFCGAFELALHGHDSKNPGVFLGLINFASEIDKTLQGHLQSDTVFKSTSKDIQNDLLNCMLDVYYEEIKKEIASAPFVAVMADETTDVSSKFQMSIVLRYVKNANPVERFWGFLCPSDPDAQALTDGILSVIDPLIDHNFDKLVAQSYDGAAAVGAKDKKIQANIKAKYPNAHFVHCYAHQLDVIMAQASSQCNQYIMPHVDVLFEELQKRKVDPVELKNAVECFTASMNKIKETKISEVKEEVEEGVSLELEDQIPKRRRTEAEHGNNRAAALEVCDVIIDVAKERFAFSGHLVAASLFFSEKFSEYNIDFPERELTTAVAAYSMLDKQRLKTELSVIYMREEYKSITGATSLLNFLISNNLEDALREVKKLLEIIVTVPMITTEAERTFSRLNRIKTFLRNSMCQDRLTALAVLSIESEFVKTIPSFNEKVMDNFANKTNHRMDLLYKNIKIH</sequence>
<evidence type="ECO:0000256" key="7">
    <source>
        <dbReference type="ARBA" id="ARBA00023054"/>
    </source>
</evidence>
<dbReference type="Pfam" id="PF00498">
    <property type="entry name" value="FHA"/>
    <property type="match status" value="1"/>
</dbReference>
<feature type="domain" description="CAP-Gly" evidence="14">
    <location>
        <begin position="1788"/>
        <end position="1830"/>
    </location>
</feature>
<dbReference type="InterPro" id="IPR027417">
    <property type="entry name" value="P-loop_NTPase"/>
</dbReference>
<dbReference type="Pfam" id="PF14291">
    <property type="entry name" value="DUF4371"/>
    <property type="match status" value="1"/>
</dbReference>
<dbReference type="CDD" id="cd01365">
    <property type="entry name" value="KISc_KIF1A_KIF1B"/>
    <property type="match status" value="1"/>
</dbReference>
<dbReference type="FunFam" id="2.60.200.20:FF:000002">
    <property type="entry name" value="Kinesin family member 13A"/>
    <property type="match status" value="1"/>
</dbReference>
<dbReference type="InterPro" id="IPR036961">
    <property type="entry name" value="Kinesin_motor_dom_sf"/>
</dbReference>
<dbReference type="PROSITE" id="PS00845">
    <property type="entry name" value="CAP_GLY_1"/>
    <property type="match status" value="1"/>
</dbReference>
<keyword evidence="16" id="KW-1185">Reference proteome</keyword>
<evidence type="ECO:0000256" key="1">
    <source>
        <dbReference type="ARBA" id="ARBA00004245"/>
    </source>
</evidence>
<feature type="compositionally biased region" description="Low complexity" evidence="12">
    <location>
        <begin position="1538"/>
        <end position="1553"/>
    </location>
</feature>
<dbReference type="GO" id="GO:0046983">
    <property type="term" value="F:protein dimerization activity"/>
    <property type="evidence" value="ECO:0007669"/>
    <property type="project" value="InterPro"/>
</dbReference>
<dbReference type="InterPro" id="IPR022140">
    <property type="entry name" value="Kinesin-like_KIF1-typ"/>
</dbReference>
<feature type="compositionally biased region" description="Polar residues" evidence="12">
    <location>
        <begin position="1566"/>
        <end position="1592"/>
    </location>
</feature>
<dbReference type="EMBL" id="JABDTM020011516">
    <property type="protein sequence ID" value="KAH0820563.1"/>
    <property type="molecule type" value="Genomic_DNA"/>
</dbReference>
<dbReference type="Pfam" id="PF12423">
    <property type="entry name" value="KIF1B"/>
    <property type="match status" value="1"/>
</dbReference>
<evidence type="ECO:0000256" key="4">
    <source>
        <dbReference type="ARBA" id="ARBA00022701"/>
    </source>
</evidence>
<dbReference type="PROSITE" id="PS50067">
    <property type="entry name" value="KINESIN_MOTOR_2"/>
    <property type="match status" value="1"/>
</dbReference>
<dbReference type="GO" id="GO:0005737">
    <property type="term" value="C:cytoplasm"/>
    <property type="evidence" value="ECO:0007669"/>
    <property type="project" value="UniProtKB-ARBA"/>
</dbReference>
<evidence type="ECO:0000256" key="8">
    <source>
        <dbReference type="ARBA" id="ARBA00023175"/>
    </source>
</evidence>
<proteinExistence type="inferred from homology"/>
<dbReference type="InterPro" id="IPR032405">
    <property type="entry name" value="Kinesin_assoc"/>
</dbReference>
<dbReference type="PROSITE" id="PS50245">
    <property type="entry name" value="CAP_GLY_2"/>
    <property type="match status" value="1"/>
</dbReference>
<comment type="caution">
    <text evidence="15">The sequence shown here is derived from an EMBL/GenBank/DDBJ whole genome shotgun (WGS) entry which is preliminary data.</text>
</comment>
<keyword evidence="6 10" id="KW-0067">ATP-binding</keyword>
<evidence type="ECO:0000256" key="11">
    <source>
        <dbReference type="SAM" id="Coils"/>
    </source>
</evidence>
<dbReference type="GO" id="GO:0008104">
    <property type="term" value="P:intracellular protein localization"/>
    <property type="evidence" value="ECO:0007669"/>
    <property type="project" value="UniProtKB-ARBA"/>
</dbReference>
<reference evidence="15" key="1">
    <citation type="journal article" date="2020" name="J Insects Food Feed">
        <title>The yellow mealworm (Tenebrio molitor) genome: a resource for the emerging insects as food and feed industry.</title>
        <authorList>
            <person name="Eriksson T."/>
            <person name="Andere A."/>
            <person name="Kelstrup H."/>
            <person name="Emery V."/>
            <person name="Picard C."/>
        </authorList>
    </citation>
    <scope>NUCLEOTIDE SEQUENCE</scope>
    <source>
        <strain evidence="15">Stoneville</strain>
        <tissue evidence="15">Whole head</tissue>
    </source>
</reference>
<dbReference type="InterPro" id="IPR036859">
    <property type="entry name" value="CAP-Gly_dom_sf"/>
</dbReference>
<dbReference type="GO" id="GO:0008017">
    <property type="term" value="F:microtubule binding"/>
    <property type="evidence" value="ECO:0007669"/>
    <property type="project" value="InterPro"/>
</dbReference>
<feature type="coiled-coil region" evidence="11">
    <location>
        <begin position="642"/>
        <end position="669"/>
    </location>
</feature>
<feature type="region of interest" description="Disordered" evidence="12">
    <location>
        <begin position="854"/>
        <end position="873"/>
    </location>
</feature>
<dbReference type="Pfam" id="PF01302">
    <property type="entry name" value="CAP_GLY"/>
    <property type="match status" value="1"/>
</dbReference>
<dbReference type="CDD" id="cd22706">
    <property type="entry name" value="FHA_KIF13"/>
    <property type="match status" value="1"/>
</dbReference>
<dbReference type="Gene3D" id="2.60.200.20">
    <property type="match status" value="1"/>
</dbReference>
<evidence type="ECO:0000256" key="5">
    <source>
        <dbReference type="ARBA" id="ARBA00022741"/>
    </source>
</evidence>
<dbReference type="InterPro" id="IPR001752">
    <property type="entry name" value="Kinesin_motor_dom"/>
</dbReference>
<dbReference type="Gene3D" id="6.10.250.2520">
    <property type="match status" value="1"/>
</dbReference>
<dbReference type="SUPFAM" id="SSF49879">
    <property type="entry name" value="SMAD/FHA domain"/>
    <property type="match status" value="1"/>
</dbReference>
<feature type="binding site" evidence="10">
    <location>
        <begin position="146"/>
        <end position="153"/>
    </location>
    <ligand>
        <name>ATP</name>
        <dbReference type="ChEBI" id="CHEBI:30616"/>
    </ligand>
</feature>
<evidence type="ECO:0000256" key="6">
    <source>
        <dbReference type="ARBA" id="ARBA00022840"/>
    </source>
</evidence>
<dbReference type="SMART" id="SM00129">
    <property type="entry name" value="KISc"/>
    <property type="match status" value="1"/>
</dbReference>
<comment type="subcellular location">
    <subcellularLocation>
        <location evidence="1">Cytoplasm</location>
        <location evidence="1">Cytoskeleton</location>
    </subcellularLocation>
</comment>
<dbReference type="InterPro" id="IPR008906">
    <property type="entry name" value="HATC_C_dom"/>
</dbReference>